<evidence type="ECO:0000313" key="2">
    <source>
        <dbReference type="Proteomes" id="UP000184041"/>
    </source>
</evidence>
<reference evidence="1 2" key="1">
    <citation type="submission" date="2016-11" db="EMBL/GenBank/DDBJ databases">
        <authorList>
            <person name="Jaros S."/>
            <person name="Januszkiewicz K."/>
            <person name="Wedrychowicz H."/>
        </authorList>
    </citation>
    <scope>NUCLEOTIDE SEQUENCE [LARGE SCALE GENOMIC DNA]</scope>
    <source>
        <strain evidence="1 2">DSM 21986</strain>
    </source>
</reference>
<name>A0A1M5DR35_9BACT</name>
<accession>A0A1M5DR35</accession>
<dbReference type="Proteomes" id="UP000184041">
    <property type="component" value="Unassembled WGS sequence"/>
</dbReference>
<organism evidence="1 2">
    <name type="scientific">Fodinibius roseus</name>
    <dbReference type="NCBI Taxonomy" id="1194090"/>
    <lineage>
        <taxon>Bacteria</taxon>
        <taxon>Pseudomonadati</taxon>
        <taxon>Balneolota</taxon>
        <taxon>Balneolia</taxon>
        <taxon>Balneolales</taxon>
        <taxon>Balneolaceae</taxon>
        <taxon>Fodinibius</taxon>
    </lineage>
</organism>
<dbReference type="EMBL" id="FQUS01000012">
    <property type="protein sequence ID" value="SHF69321.1"/>
    <property type="molecule type" value="Genomic_DNA"/>
</dbReference>
<dbReference type="AlphaFoldDB" id="A0A1M5DR35"/>
<gene>
    <name evidence="1" type="ORF">SAMN05443144_1124</name>
</gene>
<protein>
    <submittedName>
        <fullName evidence="1">Uncharacterized protein</fullName>
    </submittedName>
</protein>
<proteinExistence type="predicted"/>
<evidence type="ECO:0000313" key="1">
    <source>
        <dbReference type="EMBL" id="SHF69321.1"/>
    </source>
</evidence>
<sequence length="73" mass="8376">MVMYPRGKSSFNLSLSEGFYLQRGPLMPNVPAFSQNIFMKSHLTKTRAIIVMQEWKKSGRKELNQAESARIKA</sequence>
<keyword evidence="2" id="KW-1185">Reference proteome</keyword>